<keyword evidence="4" id="KW-1185">Reference proteome</keyword>
<evidence type="ECO:0000313" key="3">
    <source>
        <dbReference type="EMBL" id="OKH43264.1"/>
    </source>
</evidence>
<dbReference type="Pfam" id="PF17482">
    <property type="entry name" value="Phage_sheath_1C"/>
    <property type="match status" value="1"/>
</dbReference>
<reference evidence="3 4" key="1">
    <citation type="submission" date="2016-11" db="EMBL/GenBank/DDBJ databases">
        <title>Draft Genome Sequences of Nine Cyanobacterial Strains from Diverse Habitats.</title>
        <authorList>
            <person name="Zhu T."/>
            <person name="Hou S."/>
            <person name="Lu X."/>
            <person name="Hess W.R."/>
        </authorList>
    </citation>
    <scope>NUCLEOTIDE SEQUENCE [LARGE SCALE GENOMIC DNA]</scope>
    <source>
        <strain evidence="3 4">NIES-30</strain>
    </source>
</reference>
<feature type="domain" description="Tail sheath protein C-terminal" evidence="2">
    <location>
        <begin position="302"/>
        <end position="405"/>
    </location>
</feature>
<dbReference type="EMBL" id="MRCG01000035">
    <property type="protein sequence ID" value="OKH43264.1"/>
    <property type="molecule type" value="Genomic_DNA"/>
</dbReference>
<dbReference type="InterPro" id="IPR020287">
    <property type="entry name" value="Tail_sheath_C"/>
</dbReference>
<comment type="similarity">
    <text evidence="1">Belongs to the myoviridae tail sheath protein family.</text>
</comment>
<protein>
    <recommendedName>
        <fullName evidence="2">Tail sheath protein C-terminal domain-containing protein</fullName>
    </recommendedName>
</protein>
<dbReference type="RefSeq" id="WP_073611224.1">
    <property type="nucleotide sequence ID" value="NZ_MRCG01000035.1"/>
</dbReference>
<proteinExistence type="inferred from homology"/>
<gene>
    <name evidence="3" type="ORF">NIES30_25260</name>
</gene>
<sequence>MRSPYSLPGLYREDLYLLPTPALVTGVPAFIGYRPSLTTATANTPMLITEVSQFQQLMLDLSIPHQSLQSGPVTVESYLPFAVRGFFENGGRTCYVLYLQALTLEALATGLDALESLDDLDLICAPDIMKAPSSELVVQMQLALLEHCDRLGDRFAILDSLPLTRAGDTPALTAVAEQCQTLQRQSAHSPNGAFYTPWLEVEHTPVGFTQPILAQAVSASPAIAIPPCGHIAGLYARGDRAVGVHHAPANQPMEGLLDLAFDLSAEVQMALGRDRDLACINCLRTFPGRGIRIWGARTLSGDSVWRYINARRLVITIGRWLERNLADAAFEPNDFRLWVRLEREISAYLEGLFDLGALRGSTPQDAFYVKCDGETNPPEGRESGTVVTEIGITPALPSEVVVLRFVHGAAGVTLAASG</sequence>
<dbReference type="Proteomes" id="UP000185557">
    <property type="component" value="Unassembled WGS sequence"/>
</dbReference>
<name>A0A1U7IY13_9CYAN</name>
<dbReference type="OrthoDB" id="9767864at2"/>
<dbReference type="AlphaFoldDB" id="A0A1U7IY13"/>
<evidence type="ECO:0000313" key="4">
    <source>
        <dbReference type="Proteomes" id="UP000185557"/>
    </source>
</evidence>
<dbReference type="STRING" id="549789.NIES30_25260"/>
<dbReference type="PANTHER" id="PTHR35861">
    <property type="match status" value="1"/>
</dbReference>
<dbReference type="InterPro" id="IPR052042">
    <property type="entry name" value="Tail_sheath_structural"/>
</dbReference>
<dbReference type="Gene3D" id="3.40.50.11780">
    <property type="match status" value="1"/>
</dbReference>
<organism evidence="3 4">
    <name type="scientific">Phormidium tenue NIES-30</name>
    <dbReference type="NCBI Taxonomy" id="549789"/>
    <lineage>
        <taxon>Bacteria</taxon>
        <taxon>Bacillati</taxon>
        <taxon>Cyanobacteriota</taxon>
        <taxon>Cyanophyceae</taxon>
        <taxon>Oscillatoriophycideae</taxon>
        <taxon>Oscillatoriales</taxon>
        <taxon>Oscillatoriaceae</taxon>
        <taxon>Phormidium</taxon>
    </lineage>
</organism>
<evidence type="ECO:0000259" key="2">
    <source>
        <dbReference type="Pfam" id="PF17482"/>
    </source>
</evidence>
<dbReference type="PANTHER" id="PTHR35861:SF1">
    <property type="entry name" value="PHAGE TAIL SHEATH PROTEIN"/>
    <property type="match status" value="1"/>
</dbReference>
<comment type="caution">
    <text evidence="3">The sequence shown here is derived from an EMBL/GenBank/DDBJ whole genome shotgun (WGS) entry which is preliminary data.</text>
</comment>
<evidence type="ECO:0000256" key="1">
    <source>
        <dbReference type="ARBA" id="ARBA00008005"/>
    </source>
</evidence>
<accession>A0A1U7IY13</accession>